<dbReference type="InterPro" id="IPR009057">
    <property type="entry name" value="Homeodomain-like_sf"/>
</dbReference>
<evidence type="ECO:0000256" key="3">
    <source>
        <dbReference type="ARBA" id="ARBA00023163"/>
    </source>
</evidence>
<dbReference type="Proteomes" id="UP001319180">
    <property type="component" value="Unassembled WGS sequence"/>
</dbReference>
<dbReference type="Pfam" id="PF12833">
    <property type="entry name" value="HTH_18"/>
    <property type="match status" value="1"/>
</dbReference>
<protein>
    <submittedName>
        <fullName evidence="5">Helix-turn-helix transcriptional regulator</fullName>
    </submittedName>
</protein>
<dbReference type="PANTHER" id="PTHR43280:SF32">
    <property type="entry name" value="TRANSCRIPTIONAL REGULATORY PROTEIN"/>
    <property type="match status" value="1"/>
</dbReference>
<dbReference type="PANTHER" id="PTHR43280">
    <property type="entry name" value="ARAC-FAMILY TRANSCRIPTIONAL REGULATOR"/>
    <property type="match status" value="1"/>
</dbReference>
<dbReference type="AlphaFoldDB" id="A0AAP2D9R7"/>
<dbReference type="SMART" id="SM00342">
    <property type="entry name" value="HTH_ARAC"/>
    <property type="match status" value="1"/>
</dbReference>
<organism evidence="5 6">
    <name type="scientific">Dawidia soli</name>
    <dbReference type="NCBI Taxonomy" id="2782352"/>
    <lineage>
        <taxon>Bacteria</taxon>
        <taxon>Pseudomonadati</taxon>
        <taxon>Bacteroidota</taxon>
        <taxon>Cytophagia</taxon>
        <taxon>Cytophagales</taxon>
        <taxon>Chryseotaleaceae</taxon>
        <taxon>Dawidia</taxon>
    </lineage>
</organism>
<keyword evidence="2" id="KW-0238">DNA-binding</keyword>
<accession>A0AAP2D9R7</accession>
<keyword evidence="1" id="KW-0805">Transcription regulation</keyword>
<keyword evidence="6" id="KW-1185">Reference proteome</keyword>
<evidence type="ECO:0000256" key="2">
    <source>
        <dbReference type="ARBA" id="ARBA00023125"/>
    </source>
</evidence>
<evidence type="ECO:0000313" key="6">
    <source>
        <dbReference type="Proteomes" id="UP001319180"/>
    </source>
</evidence>
<dbReference type="InterPro" id="IPR018060">
    <property type="entry name" value="HTH_AraC"/>
</dbReference>
<gene>
    <name evidence="5" type="ORF">KK078_10375</name>
</gene>
<evidence type="ECO:0000313" key="5">
    <source>
        <dbReference type="EMBL" id="MBT1686965.1"/>
    </source>
</evidence>
<dbReference type="GO" id="GO:0043565">
    <property type="term" value="F:sequence-specific DNA binding"/>
    <property type="evidence" value="ECO:0007669"/>
    <property type="project" value="InterPro"/>
</dbReference>
<dbReference type="EMBL" id="JAHESC010000012">
    <property type="protein sequence ID" value="MBT1686965.1"/>
    <property type="molecule type" value="Genomic_DNA"/>
</dbReference>
<keyword evidence="3" id="KW-0804">Transcription</keyword>
<evidence type="ECO:0000259" key="4">
    <source>
        <dbReference type="PROSITE" id="PS01124"/>
    </source>
</evidence>
<evidence type="ECO:0000256" key="1">
    <source>
        <dbReference type="ARBA" id="ARBA00023015"/>
    </source>
</evidence>
<name>A0AAP2D9R7_9BACT</name>
<feature type="domain" description="HTH araC/xylS-type" evidence="4">
    <location>
        <begin position="199"/>
        <end position="304"/>
    </location>
</feature>
<dbReference type="GO" id="GO:0003700">
    <property type="term" value="F:DNA-binding transcription factor activity"/>
    <property type="evidence" value="ECO:0007669"/>
    <property type="project" value="InterPro"/>
</dbReference>
<proteinExistence type="predicted"/>
<reference evidence="5 6" key="1">
    <citation type="submission" date="2021-05" db="EMBL/GenBank/DDBJ databases">
        <title>A Polyphasic approach of four new species of the genus Ohtaekwangia: Ohtaekwangia histidinii sp. nov., Ohtaekwangia cretensis sp. nov., Ohtaekwangia indiensis sp. nov., Ohtaekwangia reichenbachii sp. nov. from diverse environment.</title>
        <authorList>
            <person name="Octaviana S."/>
        </authorList>
    </citation>
    <scope>NUCLEOTIDE SEQUENCE [LARGE SCALE GENOMIC DNA]</scope>
    <source>
        <strain evidence="5 6">PWU37</strain>
    </source>
</reference>
<dbReference type="PROSITE" id="PS01124">
    <property type="entry name" value="HTH_ARAC_FAMILY_2"/>
    <property type="match status" value="1"/>
</dbReference>
<dbReference type="Gene3D" id="1.10.10.60">
    <property type="entry name" value="Homeodomain-like"/>
    <property type="match status" value="1"/>
</dbReference>
<comment type="caution">
    <text evidence="5">The sequence shown here is derived from an EMBL/GenBank/DDBJ whole genome shotgun (WGS) entry which is preliminary data.</text>
</comment>
<sequence>MTKAKTQRVKTLTEFHRLRGLPKPEHPLISVIDYSKIVRPPEISQVNWVLDFYNISLKRGINAKMKYGQQEYDFDEGVMFFIAPNQVFRIEAEPGATTDQSGWMLLIHPDFFWNTGLAKSVRQYEFFDYSVNEALFVSEKEETMIHQIIQNIRLEYHSNIDKFSKQIIVSHIETLLSYAERFYNRQFITREKSNHQILNRLEKLLSDYFDHEKVSAKGLPVVQDIAFALNVSPKYLSTLLKVLTGKNTQQHIHEKLIEKAKEKLSTTHLSVSEIAYDLGFEHPQSFSKLFKTKTRQSPLEFRASFN</sequence>
<dbReference type="RefSeq" id="WP_254090247.1">
    <property type="nucleotide sequence ID" value="NZ_JAHESC010000012.1"/>
</dbReference>
<dbReference type="SUPFAM" id="SSF46689">
    <property type="entry name" value="Homeodomain-like"/>
    <property type="match status" value="1"/>
</dbReference>